<dbReference type="Gene3D" id="3.40.50.300">
    <property type="entry name" value="P-loop containing nucleotide triphosphate hydrolases"/>
    <property type="match status" value="1"/>
</dbReference>
<dbReference type="PANTHER" id="PTHR13696:SF99">
    <property type="entry name" value="COBYRINIC ACID AC-DIAMIDE SYNTHASE"/>
    <property type="match status" value="1"/>
</dbReference>
<dbReference type="CDD" id="cd02042">
    <property type="entry name" value="ParAB_family"/>
    <property type="match status" value="1"/>
</dbReference>
<dbReference type="InterPro" id="IPR027417">
    <property type="entry name" value="P-loop_NTPase"/>
</dbReference>
<name>A0A1J5R6G6_9ZZZZ</name>
<dbReference type="SUPFAM" id="SSF52540">
    <property type="entry name" value="P-loop containing nucleoside triphosphate hydrolases"/>
    <property type="match status" value="1"/>
</dbReference>
<dbReference type="InterPro" id="IPR050678">
    <property type="entry name" value="DNA_Partitioning_ATPase"/>
</dbReference>
<dbReference type="PANTHER" id="PTHR13696">
    <property type="entry name" value="P-LOOP CONTAINING NUCLEOSIDE TRIPHOSPHATE HYDROLASE"/>
    <property type="match status" value="1"/>
</dbReference>
<dbReference type="InterPro" id="IPR025669">
    <property type="entry name" value="AAA_dom"/>
</dbReference>
<evidence type="ECO:0000313" key="2">
    <source>
        <dbReference type="EMBL" id="OIQ91489.1"/>
    </source>
</evidence>
<feature type="domain" description="AAA" evidence="1">
    <location>
        <begin position="1"/>
        <end position="214"/>
    </location>
</feature>
<evidence type="ECO:0000259" key="1">
    <source>
        <dbReference type="Pfam" id="PF13614"/>
    </source>
</evidence>
<comment type="caution">
    <text evidence="2">The sequence shown here is derived from an EMBL/GenBank/DDBJ whole genome shotgun (WGS) entry which is preliminary data.</text>
</comment>
<dbReference type="EMBL" id="MLJW01000258">
    <property type="protein sequence ID" value="OIQ91489.1"/>
    <property type="molecule type" value="Genomic_DNA"/>
</dbReference>
<dbReference type="Pfam" id="PF13614">
    <property type="entry name" value="AAA_31"/>
    <property type="match status" value="1"/>
</dbReference>
<gene>
    <name evidence="2" type="primary">parA_6</name>
    <name evidence="2" type="ORF">GALL_266260</name>
</gene>
<proteinExistence type="predicted"/>
<dbReference type="AlphaFoldDB" id="A0A1J5R6G6"/>
<sequence>MKILSVFNNKGGVGKTTLTYHLSHALAGMGYKVLMIDADPQCNLTIYSIEEDVIHDIWETEDPFIDEGMDATKNAMTQDGLKKVLSTPRSLHFIVKPTEEGTGDLDYLPPPHRLTGSLDIIPGRLSLHTFEEKVSTRWPDAYRGDPLAIRTLTRIRTLAEQYTSQFNYDFVIVDTSPSLGALNKVIISTVDGFFVPALPDLFSLYGIRNIGRALSVWKSEFEVLYKLISEDKRKAFPERFVSFLGYTIYNARPYANPTYKWNLAKAHLNYAEQIPAAIRKYVKPELRNHLTDALLDYPIGGDSIMFTHNTFPAMAQKYHRPMWDVPSCPTIESGDVGTLAGSRAKYEATKEAYKQFTTELLERVKLL</sequence>
<protein>
    <submittedName>
        <fullName evidence="2">Chromosome partitioning protein ParA</fullName>
    </submittedName>
</protein>
<accession>A0A1J5R6G6</accession>
<reference evidence="2" key="1">
    <citation type="submission" date="2016-10" db="EMBL/GenBank/DDBJ databases">
        <title>Sequence of Gallionella enrichment culture.</title>
        <authorList>
            <person name="Poehlein A."/>
            <person name="Muehling M."/>
            <person name="Daniel R."/>
        </authorList>
    </citation>
    <scope>NUCLEOTIDE SEQUENCE</scope>
</reference>
<organism evidence="2">
    <name type="scientific">mine drainage metagenome</name>
    <dbReference type="NCBI Taxonomy" id="410659"/>
    <lineage>
        <taxon>unclassified sequences</taxon>
        <taxon>metagenomes</taxon>
        <taxon>ecological metagenomes</taxon>
    </lineage>
</organism>